<dbReference type="AlphaFoldDB" id="A0AA88E1Y0"/>
<reference evidence="2" key="1">
    <citation type="submission" date="2023-07" db="EMBL/GenBank/DDBJ databases">
        <title>draft genome sequence of fig (Ficus carica).</title>
        <authorList>
            <person name="Takahashi T."/>
            <person name="Nishimura K."/>
        </authorList>
    </citation>
    <scope>NUCLEOTIDE SEQUENCE</scope>
</reference>
<dbReference type="Proteomes" id="UP001187192">
    <property type="component" value="Unassembled WGS sequence"/>
</dbReference>
<protein>
    <submittedName>
        <fullName evidence="2">Uncharacterized protein</fullName>
    </submittedName>
</protein>
<keyword evidence="3" id="KW-1185">Reference proteome</keyword>
<organism evidence="2 3">
    <name type="scientific">Ficus carica</name>
    <name type="common">Common fig</name>
    <dbReference type="NCBI Taxonomy" id="3494"/>
    <lineage>
        <taxon>Eukaryota</taxon>
        <taxon>Viridiplantae</taxon>
        <taxon>Streptophyta</taxon>
        <taxon>Embryophyta</taxon>
        <taxon>Tracheophyta</taxon>
        <taxon>Spermatophyta</taxon>
        <taxon>Magnoliopsida</taxon>
        <taxon>eudicotyledons</taxon>
        <taxon>Gunneridae</taxon>
        <taxon>Pentapetalae</taxon>
        <taxon>rosids</taxon>
        <taxon>fabids</taxon>
        <taxon>Rosales</taxon>
        <taxon>Moraceae</taxon>
        <taxon>Ficeae</taxon>
        <taxon>Ficus</taxon>
    </lineage>
</organism>
<accession>A0AA88E1Y0</accession>
<dbReference type="EMBL" id="BTGU01000338">
    <property type="protein sequence ID" value="GMN66557.1"/>
    <property type="molecule type" value="Genomic_DNA"/>
</dbReference>
<evidence type="ECO:0000313" key="2">
    <source>
        <dbReference type="EMBL" id="GMN66557.1"/>
    </source>
</evidence>
<gene>
    <name evidence="2" type="ORF">TIFTF001_035629</name>
</gene>
<proteinExistence type="predicted"/>
<evidence type="ECO:0000313" key="3">
    <source>
        <dbReference type="Proteomes" id="UP001187192"/>
    </source>
</evidence>
<evidence type="ECO:0000256" key="1">
    <source>
        <dbReference type="SAM" id="MobiDB-lite"/>
    </source>
</evidence>
<sequence length="99" mass="11338">MLTELYLLSFRSLFEVYAVGESSQIGIRAVSCDIISQSACHRRHHIYGTMDHMMTEEDREEFPLEDEPHHIVPDGGDWEDDLGDDTDSDISALEIEVIR</sequence>
<feature type="compositionally biased region" description="Acidic residues" evidence="1">
    <location>
        <begin position="76"/>
        <end position="85"/>
    </location>
</feature>
<comment type="caution">
    <text evidence="2">The sequence shown here is derived from an EMBL/GenBank/DDBJ whole genome shotgun (WGS) entry which is preliminary data.</text>
</comment>
<name>A0AA88E1Y0_FICCA</name>
<feature type="region of interest" description="Disordered" evidence="1">
    <location>
        <begin position="57"/>
        <end position="85"/>
    </location>
</feature>